<name>A0A7J8JXJ0_MOLMO</name>
<evidence type="ECO:0000313" key="2">
    <source>
        <dbReference type="EMBL" id="KAF6501045.1"/>
    </source>
</evidence>
<comment type="caution">
    <text evidence="2">The sequence shown here is derived from an EMBL/GenBank/DDBJ whole genome shotgun (WGS) entry which is preliminary data.</text>
</comment>
<organism evidence="2 3">
    <name type="scientific">Molossus molossus</name>
    <name type="common">Pallas' mastiff bat</name>
    <name type="synonym">Vespertilio molossus</name>
    <dbReference type="NCBI Taxonomy" id="27622"/>
    <lineage>
        <taxon>Eukaryota</taxon>
        <taxon>Metazoa</taxon>
        <taxon>Chordata</taxon>
        <taxon>Craniata</taxon>
        <taxon>Vertebrata</taxon>
        <taxon>Euteleostomi</taxon>
        <taxon>Mammalia</taxon>
        <taxon>Eutheria</taxon>
        <taxon>Laurasiatheria</taxon>
        <taxon>Chiroptera</taxon>
        <taxon>Yangochiroptera</taxon>
        <taxon>Molossidae</taxon>
        <taxon>Molossus</taxon>
    </lineage>
</organism>
<keyword evidence="3" id="KW-1185">Reference proteome</keyword>
<proteinExistence type="predicted"/>
<feature type="compositionally biased region" description="Polar residues" evidence="1">
    <location>
        <begin position="34"/>
        <end position="44"/>
    </location>
</feature>
<gene>
    <name evidence="2" type="ORF">HJG59_008034</name>
</gene>
<feature type="region of interest" description="Disordered" evidence="1">
    <location>
        <begin position="31"/>
        <end position="50"/>
    </location>
</feature>
<sequence length="168" mass="17367">MGLISGSLWFLHNSNRSSIPDVSSNAEGYVGARNHTSVPTSPHPSGSGPRWTTRELLSFLVDRAFAPGRACTLDLSPPPGPGSAPRLHPAVAAGLRAEPVGAEALGLQPLSLGPWEWEQLLTGLLRASACALLFPGRGEGVSTACSGLAAHCPTPRHQLCPPRPASAG</sequence>
<accession>A0A7J8JXJ0</accession>
<dbReference type="InParanoid" id="A0A7J8JXJ0"/>
<evidence type="ECO:0000256" key="1">
    <source>
        <dbReference type="SAM" id="MobiDB-lite"/>
    </source>
</evidence>
<dbReference type="EMBL" id="JACASF010000001">
    <property type="protein sequence ID" value="KAF6501045.1"/>
    <property type="molecule type" value="Genomic_DNA"/>
</dbReference>
<protein>
    <submittedName>
        <fullName evidence="2">Uncharacterized protein</fullName>
    </submittedName>
</protein>
<dbReference type="AlphaFoldDB" id="A0A7J8JXJ0"/>
<evidence type="ECO:0000313" key="3">
    <source>
        <dbReference type="Proteomes" id="UP000550707"/>
    </source>
</evidence>
<dbReference type="Proteomes" id="UP000550707">
    <property type="component" value="Unassembled WGS sequence"/>
</dbReference>
<reference evidence="2 3" key="1">
    <citation type="journal article" date="2020" name="Nature">
        <title>Six reference-quality genomes reveal evolution of bat adaptations.</title>
        <authorList>
            <person name="Jebb D."/>
            <person name="Huang Z."/>
            <person name="Pippel M."/>
            <person name="Hughes G.M."/>
            <person name="Lavrichenko K."/>
            <person name="Devanna P."/>
            <person name="Winkler S."/>
            <person name="Jermiin L.S."/>
            <person name="Skirmuntt E.C."/>
            <person name="Katzourakis A."/>
            <person name="Burkitt-Gray L."/>
            <person name="Ray D.A."/>
            <person name="Sullivan K.A.M."/>
            <person name="Roscito J.G."/>
            <person name="Kirilenko B.M."/>
            <person name="Davalos L.M."/>
            <person name="Corthals A.P."/>
            <person name="Power M.L."/>
            <person name="Jones G."/>
            <person name="Ransome R.D."/>
            <person name="Dechmann D.K.N."/>
            <person name="Locatelli A.G."/>
            <person name="Puechmaille S.J."/>
            <person name="Fedrigo O."/>
            <person name="Jarvis E.D."/>
            <person name="Hiller M."/>
            <person name="Vernes S.C."/>
            <person name="Myers E.W."/>
            <person name="Teeling E.C."/>
        </authorList>
    </citation>
    <scope>NUCLEOTIDE SEQUENCE [LARGE SCALE GENOMIC DNA]</scope>
    <source>
        <strain evidence="2">MMolMol1</strain>
        <tissue evidence="2">Muscle</tissue>
    </source>
</reference>